<dbReference type="Proteomes" id="UP000593892">
    <property type="component" value="Chromosome"/>
</dbReference>
<keyword evidence="3" id="KW-1185">Reference proteome</keyword>
<reference evidence="2 3" key="1">
    <citation type="submission" date="2020-10" db="EMBL/GenBank/DDBJ databases">
        <title>Complete genome sequence of Paludibaculum fermentans P105T, a facultatively anaerobic acidobacterium capable of dissimilatory Fe(III) reduction.</title>
        <authorList>
            <person name="Dedysh S.N."/>
            <person name="Beletsky A.V."/>
            <person name="Kulichevskaya I.S."/>
            <person name="Mardanov A.V."/>
            <person name="Ravin N.V."/>
        </authorList>
    </citation>
    <scope>NUCLEOTIDE SEQUENCE [LARGE SCALE GENOMIC DNA]</scope>
    <source>
        <strain evidence="2 3">P105</strain>
    </source>
</reference>
<keyword evidence="1" id="KW-1133">Transmembrane helix</keyword>
<feature type="transmembrane region" description="Helical" evidence="1">
    <location>
        <begin position="132"/>
        <end position="149"/>
    </location>
</feature>
<proteinExistence type="predicted"/>
<evidence type="ECO:0000313" key="2">
    <source>
        <dbReference type="EMBL" id="QOY86939.1"/>
    </source>
</evidence>
<keyword evidence="1" id="KW-0812">Transmembrane</keyword>
<sequence>MIASGIFARAPSLAQFLSYICKKHFAGESHLIKETNIALEALGRTEGFDPKKDSIVRVEAHRLRKRLKQYYEGEGATHELRIEVPLGGYAPAFVEQVAQKIEEPQPEVVVESLPLPAPQVIANSTFHFNPRWLIAAVIMLFCCGLVLFSNSAHGNEGPSPAASAQASR</sequence>
<evidence type="ECO:0000256" key="1">
    <source>
        <dbReference type="SAM" id="Phobius"/>
    </source>
</evidence>
<dbReference type="RefSeq" id="WP_194448608.1">
    <property type="nucleotide sequence ID" value="NZ_CP063849.1"/>
</dbReference>
<protein>
    <submittedName>
        <fullName evidence="2">Uncharacterized protein</fullName>
    </submittedName>
</protein>
<accession>A0A7S7NPK3</accession>
<gene>
    <name evidence="2" type="ORF">IRI77_29820</name>
</gene>
<keyword evidence="1" id="KW-0472">Membrane</keyword>
<name>A0A7S7NPK3_PALFE</name>
<organism evidence="2 3">
    <name type="scientific">Paludibaculum fermentans</name>
    <dbReference type="NCBI Taxonomy" id="1473598"/>
    <lineage>
        <taxon>Bacteria</taxon>
        <taxon>Pseudomonadati</taxon>
        <taxon>Acidobacteriota</taxon>
        <taxon>Terriglobia</taxon>
        <taxon>Bryobacterales</taxon>
        <taxon>Bryobacteraceae</taxon>
        <taxon>Paludibaculum</taxon>
    </lineage>
</organism>
<dbReference type="KEGG" id="pfer:IRI77_29820"/>
<evidence type="ECO:0000313" key="3">
    <source>
        <dbReference type="Proteomes" id="UP000593892"/>
    </source>
</evidence>
<dbReference type="AlphaFoldDB" id="A0A7S7NPK3"/>
<dbReference type="EMBL" id="CP063849">
    <property type="protein sequence ID" value="QOY86939.1"/>
    <property type="molecule type" value="Genomic_DNA"/>
</dbReference>